<evidence type="ECO:0000259" key="16">
    <source>
        <dbReference type="SMART" id="SM01269"/>
    </source>
</evidence>
<dbReference type="GO" id="GO:0016020">
    <property type="term" value="C:membrane"/>
    <property type="evidence" value="ECO:0007669"/>
    <property type="project" value="UniProtKB-SubCell"/>
</dbReference>
<evidence type="ECO:0000256" key="10">
    <source>
        <dbReference type="ARBA" id="ARBA00022723"/>
    </source>
</evidence>
<dbReference type="GO" id="GO:0042284">
    <property type="term" value="F:sphingolipid delta-4 desaturase activity"/>
    <property type="evidence" value="ECO:0007669"/>
    <property type="project" value="InterPro"/>
</dbReference>
<dbReference type="HAMAP" id="MF_03175">
    <property type="entry name" value="MetAP_2_euk"/>
    <property type="match status" value="1"/>
</dbReference>
<evidence type="ECO:0000256" key="9">
    <source>
        <dbReference type="ARBA" id="ARBA00022692"/>
    </source>
</evidence>
<dbReference type="SUPFAM" id="SSF46785">
    <property type="entry name" value="Winged helix' DNA-binding domain"/>
    <property type="match status" value="1"/>
</dbReference>
<keyword evidence="9" id="KW-0812">Transmembrane</keyword>
<keyword evidence="10 13" id="KW-0479">Metal-binding</keyword>
<keyword evidence="12" id="KW-0472">Membrane</keyword>
<dbReference type="HOGENOM" id="CLU_015857_3_0_1"/>
<dbReference type="PANTHER" id="PTHR45777:SF2">
    <property type="entry name" value="METHIONINE AMINOPEPTIDASE 2"/>
    <property type="match status" value="1"/>
</dbReference>
<dbReference type="PANTHER" id="PTHR45777">
    <property type="entry name" value="METHIONINE AMINOPEPTIDASE 2"/>
    <property type="match status" value="1"/>
</dbReference>
<comment type="similarity">
    <text evidence="13">Belongs to the peptidase M24A family. Methionine aminopeptidase eukaryotic type 2 subfamily.</text>
</comment>
<feature type="binding site" evidence="13">
    <location>
        <position position="295"/>
    </location>
    <ligand>
        <name>a divalent metal cation</name>
        <dbReference type="ChEBI" id="CHEBI:60240"/>
        <label>2</label>
        <note>catalytic</note>
    </ligand>
</feature>
<dbReference type="GO" id="GO:0046872">
    <property type="term" value="F:metal ion binding"/>
    <property type="evidence" value="ECO:0007669"/>
    <property type="project" value="UniProtKB-UniRule"/>
</dbReference>
<organism evidence="17">
    <name type="scientific">Talaromyces marneffei PM1</name>
    <dbReference type="NCBI Taxonomy" id="1077442"/>
    <lineage>
        <taxon>Eukaryota</taxon>
        <taxon>Fungi</taxon>
        <taxon>Dikarya</taxon>
        <taxon>Ascomycota</taxon>
        <taxon>Pezizomycotina</taxon>
        <taxon>Eurotiomycetes</taxon>
        <taxon>Eurotiomycetidae</taxon>
        <taxon>Eurotiales</taxon>
        <taxon>Trichocomaceae</taxon>
        <taxon>Talaromyces</taxon>
        <taxon>Talaromyces sect. Talaromyces</taxon>
    </lineage>
</organism>
<dbReference type="InterPro" id="IPR050247">
    <property type="entry name" value="Met_Aminopeptidase_Type2"/>
</dbReference>
<feature type="binding site" evidence="13">
    <location>
        <position position="303"/>
    </location>
    <ligand>
        <name>substrate</name>
    </ligand>
</feature>
<feature type="domain" description="Sphingolipid delta4-desaturase N-terminal" evidence="16">
    <location>
        <begin position="465"/>
        <end position="497"/>
    </location>
</feature>
<keyword evidence="8 13" id="KW-0645">Protease</keyword>
<evidence type="ECO:0000256" key="11">
    <source>
        <dbReference type="ARBA" id="ARBA00022801"/>
    </source>
</evidence>
<evidence type="ECO:0000256" key="12">
    <source>
        <dbReference type="ARBA" id="ARBA00022989"/>
    </source>
</evidence>
<feature type="region of interest" description="Disordered" evidence="15">
    <location>
        <begin position="1"/>
        <end position="92"/>
    </location>
</feature>
<dbReference type="InterPro" id="IPR011388">
    <property type="entry name" value="DES1/DES2"/>
</dbReference>
<keyword evidence="12" id="KW-1133">Transmembrane helix</keyword>
<dbReference type="Pfam" id="PF00487">
    <property type="entry name" value="FA_desaturase"/>
    <property type="match status" value="1"/>
</dbReference>
<evidence type="ECO:0000256" key="5">
    <source>
        <dbReference type="ARBA" id="ARBA00006146"/>
    </source>
</evidence>
<comment type="cofactor">
    <cofactor evidence="2">
        <name>Mn(2+)</name>
        <dbReference type="ChEBI" id="CHEBI:29035"/>
    </cofactor>
</comment>
<dbReference type="PRINTS" id="PR00599">
    <property type="entry name" value="MAPEPTIDASE"/>
</dbReference>
<dbReference type="InterPro" id="IPR013866">
    <property type="entry name" value="Sphingolipid_d4-desaturase_N"/>
</dbReference>
<comment type="cofactor">
    <cofactor evidence="3">
        <name>Fe(2+)</name>
        <dbReference type="ChEBI" id="CHEBI:29033"/>
    </cofactor>
</comment>
<dbReference type="SMART" id="SM01269">
    <property type="entry name" value="Lipid_DES"/>
    <property type="match status" value="1"/>
</dbReference>
<dbReference type="GO" id="GO:0030148">
    <property type="term" value="P:sphingolipid biosynthetic process"/>
    <property type="evidence" value="ECO:0007669"/>
    <property type="project" value="InterPro"/>
</dbReference>
<name>A0A093VUF8_TALMA</name>
<evidence type="ECO:0000256" key="4">
    <source>
        <dbReference type="ARBA" id="ARBA00004141"/>
    </source>
</evidence>
<comment type="cofactor">
    <cofactor evidence="13">
        <name>Co(2+)</name>
        <dbReference type="ChEBI" id="CHEBI:48828"/>
    </cofactor>
    <cofactor evidence="13">
        <name>Zn(2+)</name>
        <dbReference type="ChEBI" id="CHEBI:29105"/>
    </cofactor>
    <cofactor evidence="13">
        <name>Mn(2+)</name>
        <dbReference type="ChEBI" id="CHEBI:29035"/>
    </cofactor>
    <cofactor evidence="13">
        <name>Fe(2+)</name>
        <dbReference type="ChEBI" id="CHEBI:29033"/>
    </cofactor>
    <text evidence="13">Binds 2 divalent metal cations per subunit. Has a high-affinity and a low affinity metal-binding site. The true nature of the physiological cofactor is under debate. The enzyme is active with cobalt, zinc, manganese or divalent iron ions. Most likely, methionine aminopeptidases function as mononuclear Fe(2+)-metalloproteases under physiological conditions, and the catalytically relevant metal-binding site has been assigned to the histidine-containing high-affinity site.</text>
</comment>
<dbReference type="GO" id="GO:0006508">
    <property type="term" value="P:proteolysis"/>
    <property type="evidence" value="ECO:0007669"/>
    <property type="project" value="UniProtKB-KW"/>
</dbReference>
<proteinExistence type="inferred from homology"/>
<evidence type="ECO:0000256" key="14">
    <source>
        <dbReference type="RuleBase" id="RU003653"/>
    </source>
</evidence>
<feature type="compositionally biased region" description="Acidic residues" evidence="15">
    <location>
        <begin position="30"/>
        <end position="47"/>
    </location>
</feature>
<dbReference type="EC" id="3.4.11.18" evidence="13"/>
<dbReference type="PROSITE" id="PS01202">
    <property type="entry name" value="MAP_2"/>
    <property type="match status" value="1"/>
</dbReference>
<dbReference type="Gene3D" id="3.90.230.10">
    <property type="entry name" value="Creatinase/methionine aminopeptidase superfamily"/>
    <property type="match status" value="1"/>
</dbReference>
<dbReference type="InterPro" id="IPR036390">
    <property type="entry name" value="WH_DNA-bd_sf"/>
</dbReference>
<feature type="binding site" evidence="13">
    <location>
        <position position="195"/>
    </location>
    <ligand>
        <name>substrate</name>
    </ligand>
</feature>
<evidence type="ECO:0000256" key="1">
    <source>
        <dbReference type="ARBA" id="ARBA00000294"/>
    </source>
</evidence>
<dbReference type="InterPro" id="IPR000994">
    <property type="entry name" value="Pept_M24"/>
</dbReference>
<dbReference type="Pfam" id="PF08557">
    <property type="entry name" value="Lipid_DES"/>
    <property type="match status" value="1"/>
</dbReference>
<comment type="function">
    <text evidence="13 14">Cotranslationally removes the N-terminal methionine from nascent proteins. The N-terminal methionine is often cleaved when the second residue in the primary sequence is small and uncharged (Met-Ala-, Cys, Gly, Pro, Ser, Thr, or Val).</text>
</comment>
<evidence type="ECO:0000256" key="6">
    <source>
        <dbReference type="ARBA" id="ARBA00022438"/>
    </source>
</evidence>
<dbReference type="GO" id="GO:0005737">
    <property type="term" value="C:cytoplasm"/>
    <property type="evidence" value="ECO:0007669"/>
    <property type="project" value="UniProtKB-SubCell"/>
</dbReference>
<comment type="catalytic activity">
    <reaction evidence="1 13 14">
        <text>Release of N-terminal amino acids, preferentially methionine, from peptides and arylamides.</text>
        <dbReference type="EC" id="3.4.11.18"/>
    </reaction>
</comment>
<feature type="region of interest" description="Disordered" evidence="15">
    <location>
        <begin position="839"/>
        <end position="879"/>
    </location>
</feature>
<comment type="subcellular location">
    <subcellularLocation>
        <location evidence="13">Cytoplasm</location>
    </subcellularLocation>
    <subcellularLocation>
        <location evidence="4">Membrane</location>
        <topology evidence="4">Multi-pass membrane protein</topology>
    </subcellularLocation>
</comment>
<feature type="binding site" evidence="13">
    <location>
        <position position="226"/>
    </location>
    <ligand>
        <name>a divalent metal cation</name>
        <dbReference type="ChEBI" id="CHEBI:60240"/>
        <label>2</label>
        <note>catalytic</note>
    </ligand>
</feature>
<dbReference type="CDD" id="cd01088">
    <property type="entry name" value="MetAP2"/>
    <property type="match status" value="1"/>
</dbReference>
<dbReference type="EMBL" id="JPOX01000001">
    <property type="protein sequence ID" value="KFX53634.1"/>
    <property type="molecule type" value="Genomic_DNA"/>
</dbReference>
<feature type="binding site" evidence="13">
    <location>
        <position position="328"/>
    </location>
    <ligand>
        <name>a divalent metal cation</name>
        <dbReference type="ChEBI" id="CHEBI:60240"/>
        <label>2</label>
        <note>catalytic</note>
    </ligand>
</feature>
<dbReference type="InterPro" id="IPR036388">
    <property type="entry name" value="WH-like_DNA-bd_sf"/>
</dbReference>
<evidence type="ECO:0000256" key="7">
    <source>
        <dbReference type="ARBA" id="ARBA00022490"/>
    </source>
</evidence>
<dbReference type="GO" id="GO:0004239">
    <property type="term" value="F:initiator methionyl aminopeptidase activity"/>
    <property type="evidence" value="ECO:0007669"/>
    <property type="project" value="UniProtKB-UniRule"/>
</dbReference>
<evidence type="ECO:0000256" key="13">
    <source>
        <dbReference type="HAMAP-Rule" id="MF_03175"/>
    </source>
</evidence>
<protein>
    <recommendedName>
        <fullName evidence="13">Methionine aminopeptidase 2</fullName>
        <shortName evidence="13">MAP 2</shortName>
        <shortName evidence="13">MetAP 2</shortName>
        <ecNumber evidence="13">3.4.11.18</ecNumber>
    </recommendedName>
    <alternativeName>
        <fullName evidence="13">Peptidase M</fullName>
    </alternativeName>
</protein>
<reference evidence="17" key="1">
    <citation type="journal article" date="2014" name="PLoS Genet.">
        <title>Signature Gene Expression Reveals Novel Clues to the Molecular Mechanisms of Dimorphic Transition in Penicillium marneffei.</title>
        <authorList>
            <person name="Yang E."/>
            <person name="Wang G."/>
            <person name="Cai J."/>
            <person name="Woo P.C."/>
            <person name="Lau S.K."/>
            <person name="Yuen K.-Y."/>
            <person name="Chow W.-N."/>
            <person name="Lin X."/>
        </authorList>
    </citation>
    <scope>NUCLEOTIDE SEQUENCE [LARGE SCALE GENOMIC DNA]</scope>
    <source>
        <strain evidence="17">PM1</strain>
    </source>
</reference>
<gene>
    <name evidence="17" type="ORF">GQ26_0013980</name>
</gene>
<dbReference type="Pfam" id="PF00557">
    <property type="entry name" value="Peptidase_M24"/>
    <property type="match status" value="1"/>
</dbReference>
<dbReference type="GO" id="GO:0070006">
    <property type="term" value="F:metalloaminopeptidase activity"/>
    <property type="evidence" value="ECO:0007669"/>
    <property type="project" value="UniProtKB-UniRule"/>
</dbReference>
<evidence type="ECO:0000256" key="8">
    <source>
        <dbReference type="ARBA" id="ARBA00022670"/>
    </source>
</evidence>
<keyword evidence="7 13" id="KW-0963">Cytoplasm</keyword>
<dbReference type="InterPro" id="IPR002468">
    <property type="entry name" value="Pept_M24A_MAP2"/>
</dbReference>
<dbReference type="Gene3D" id="1.10.10.10">
    <property type="entry name" value="Winged helix-like DNA-binding domain superfamily/Winged helix DNA-binding domain"/>
    <property type="match status" value="1"/>
</dbReference>
<feature type="binding site" evidence="13">
    <location>
        <position position="423"/>
    </location>
    <ligand>
        <name>a divalent metal cation</name>
        <dbReference type="ChEBI" id="CHEBI:60240"/>
        <label>2</label>
        <note>catalytic</note>
    </ligand>
</feature>
<feature type="compositionally biased region" description="Basic residues" evidence="15">
    <location>
        <begin position="56"/>
        <end position="72"/>
    </location>
</feature>
<dbReference type="AlphaFoldDB" id="A0A093VUF8"/>
<comment type="similarity">
    <text evidence="5">Belongs to the fatty acid desaturase type 1 family. DEGS subfamily.</text>
</comment>
<evidence type="ECO:0000313" key="17">
    <source>
        <dbReference type="EMBL" id="KFX53634.1"/>
    </source>
</evidence>
<dbReference type="NCBIfam" id="TIGR00501">
    <property type="entry name" value="met_pdase_II"/>
    <property type="match status" value="1"/>
</dbReference>
<feature type="compositionally biased region" description="Polar residues" evidence="15">
    <location>
        <begin position="15"/>
        <end position="25"/>
    </location>
</feature>
<keyword evidence="11 13" id="KW-0378">Hydrolase</keyword>
<feature type="binding site" evidence="13">
    <location>
        <position position="423"/>
    </location>
    <ligand>
        <name>a divalent metal cation</name>
        <dbReference type="ChEBI" id="CHEBI:60240"/>
        <label>1</label>
    </ligand>
</feature>
<dbReference type="SUPFAM" id="SSF55920">
    <property type="entry name" value="Creatinase/aminopeptidase"/>
    <property type="match status" value="1"/>
</dbReference>
<feature type="binding site" evidence="13">
    <location>
        <position position="215"/>
    </location>
    <ligand>
        <name>a divalent metal cation</name>
        <dbReference type="ChEBI" id="CHEBI:60240"/>
        <label>1</label>
    </ligand>
</feature>
<dbReference type="InterPro" id="IPR001714">
    <property type="entry name" value="Pept_M24_MAP"/>
</dbReference>
<evidence type="ECO:0000256" key="15">
    <source>
        <dbReference type="SAM" id="MobiDB-lite"/>
    </source>
</evidence>
<sequence length="879" mass="97605">MAAQASEELEKLKLNGQNGHAQEQVSAADEAADNDDSEDDEKEEEGGAEGAATGAAKKKKKRKPKKKKKGGAKKQSSPPRVPISELFPNNQYPEGEIVEYKDENNYRTTNEEKRYLDRMNNDFLQEYRHGAEVHRQVRQYAQKNIKPGQTLTEIAEGIEDAVRALTGHQGLEEGDNIKGGMGFPCGLSINHCAAHYTPNAGNKMVLQQGDVMKVDFGAHINGRIVDSAFTMTFDPVYDNLLAAVKDATNTGIREAGIDVRMSDIGAAIQEAMESYEVEINGTTYPVKAIRNLNGHNIEQHIIHGGKSVPIVKGGDQTKMEEGEVFAIETFGSTGKGYVRDDMETSHYAKVSNAPSVSLRLSSAKNLLNVINKNFGTLPFCRRYLDRLGQDKYLLGLNNLVSAGIIQDYPPLCDIKGSYTAQYEHILPMASVTSTAIPTLRVNAAKEVEQKQQPNAARIQPPEGSATYDHFFWTYTEEPHRSRRQAIIKAHPEVCSTFPFLSVIRMPSTSEIQLLTIHFVKVTKLCGPEPLTKWLVLAVVSLQITCAYLLRNTSMLSWKFFLTAYVIGATSNQNLFLAIHEISHNLAFRSALANRLLAIFANLPIGLPYSAAFRPYHLTHHKSLGVAGLDTDLPTAFEAFLLDSLLGKAFFCTFQIFFYALRPMFVYSPPFTSIHVLNLITQLSFDYALVRLCGGSIQPVLYLLFSSFLAGSLHPCAGHFIAEHYFFSEVKAGGTESLSELKDSNRSAEKKSPLDSLQPPETYSYYGPLNILTYNVGLHNEHHDFPAIPWTRLPEVHRIAREFYEPLPCHRSWIWVIWTFVLDKNVGLWCRVKRAQGGRIVGGGGSGSSKKAGRGGEGISASSMKEEEEEDGWKESEIQN</sequence>
<comment type="caution">
    <text evidence="17">The sequence shown here is derived from an EMBL/GenBank/DDBJ whole genome shotgun (WGS) entry which is preliminary data.</text>
</comment>
<dbReference type="CDD" id="cd03508">
    <property type="entry name" value="Delta4-sphingolipid-FADS-like"/>
    <property type="match status" value="1"/>
</dbReference>
<evidence type="ECO:0000256" key="2">
    <source>
        <dbReference type="ARBA" id="ARBA00001936"/>
    </source>
</evidence>
<accession>A0A093VUF8</accession>
<feature type="binding site" evidence="13">
    <location>
        <position position="226"/>
    </location>
    <ligand>
        <name>a divalent metal cation</name>
        <dbReference type="ChEBI" id="CHEBI:60240"/>
        <label>1</label>
    </ligand>
</feature>
<dbReference type="InterPro" id="IPR036005">
    <property type="entry name" value="Creatinase/aminopeptidase-like"/>
</dbReference>
<dbReference type="InterPro" id="IPR018349">
    <property type="entry name" value="Pept_M24A_MAP2_BS"/>
</dbReference>
<evidence type="ECO:0000256" key="3">
    <source>
        <dbReference type="ARBA" id="ARBA00001954"/>
    </source>
</evidence>
<keyword evidence="6 13" id="KW-0031">Aminopeptidase</keyword>
<dbReference type="InterPro" id="IPR005804">
    <property type="entry name" value="FA_desaturase_dom"/>
</dbReference>